<dbReference type="GO" id="GO:0043622">
    <property type="term" value="P:cortical microtubule organization"/>
    <property type="evidence" value="ECO:0007669"/>
    <property type="project" value="InterPro"/>
</dbReference>
<dbReference type="Pfam" id="PF00782">
    <property type="entry name" value="DSPc"/>
    <property type="match status" value="1"/>
</dbReference>
<dbReference type="Gene3D" id="3.90.190.10">
    <property type="entry name" value="Protein tyrosine phosphatase superfamily"/>
    <property type="match status" value="1"/>
</dbReference>
<reference evidence="2" key="1">
    <citation type="submission" date="2018-02" db="EMBL/GenBank/DDBJ databases">
        <authorList>
            <person name="Cohen D.B."/>
            <person name="Kent A.D."/>
        </authorList>
    </citation>
    <scope>NUCLEOTIDE SEQUENCE</scope>
</reference>
<dbReference type="InterPro" id="IPR000340">
    <property type="entry name" value="Dual-sp_phosphatase_cat-dom"/>
</dbReference>
<dbReference type="GO" id="GO:0004721">
    <property type="term" value="F:phosphoprotein phosphatase activity"/>
    <property type="evidence" value="ECO:0007669"/>
    <property type="project" value="InterPro"/>
</dbReference>
<evidence type="ECO:0000259" key="1">
    <source>
        <dbReference type="PROSITE" id="PS50056"/>
    </source>
</evidence>
<dbReference type="PANTHER" id="PTHR47100">
    <property type="entry name" value="DUAL SPECIFICITY PROTEIN PHOSPHATASE PHS1"/>
    <property type="match status" value="1"/>
</dbReference>
<dbReference type="SUPFAM" id="SSF52799">
    <property type="entry name" value="(Phosphotyrosine protein) phosphatases II"/>
    <property type="match status" value="1"/>
</dbReference>
<proteinExistence type="predicted"/>
<dbReference type="PROSITE" id="PS50056">
    <property type="entry name" value="TYR_PHOSPHATASE_2"/>
    <property type="match status" value="1"/>
</dbReference>
<dbReference type="AlphaFoldDB" id="A0A2N9IIT8"/>
<evidence type="ECO:0000313" key="2">
    <source>
        <dbReference type="EMBL" id="SPD24358.1"/>
    </source>
</evidence>
<dbReference type="InterPro" id="IPR029021">
    <property type="entry name" value="Prot-tyrosine_phosphatase-like"/>
</dbReference>
<dbReference type="InterPro" id="IPR000387">
    <property type="entry name" value="Tyr_Pase_dom"/>
</dbReference>
<protein>
    <recommendedName>
        <fullName evidence="1">Tyrosine specific protein phosphatases domain-containing protein</fullName>
    </recommendedName>
</protein>
<dbReference type="PANTHER" id="PTHR47100:SF5">
    <property type="entry name" value="DUAL SPECIFICITY PROTEIN PHOSPHATASE PHS1"/>
    <property type="match status" value="1"/>
</dbReference>
<gene>
    <name evidence="2" type="ORF">FSB_LOCUS52240</name>
</gene>
<accession>A0A2N9IIT8</accession>
<dbReference type="InterPro" id="IPR035010">
    <property type="entry name" value="PHS1"/>
</dbReference>
<dbReference type="GO" id="GO:0009737">
    <property type="term" value="P:response to abscisic acid"/>
    <property type="evidence" value="ECO:0007669"/>
    <property type="project" value="InterPro"/>
</dbReference>
<feature type="domain" description="Tyrosine specific protein phosphatases" evidence="1">
    <location>
        <begin position="48"/>
        <end position="82"/>
    </location>
</feature>
<organism evidence="2">
    <name type="scientific">Fagus sylvatica</name>
    <name type="common">Beechnut</name>
    <dbReference type="NCBI Taxonomy" id="28930"/>
    <lineage>
        <taxon>Eukaryota</taxon>
        <taxon>Viridiplantae</taxon>
        <taxon>Streptophyta</taxon>
        <taxon>Embryophyta</taxon>
        <taxon>Tracheophyta</taxon>
        <taxon>Spermatophyta</taxon>
        <taxon>Magnoliopsida</taxon>
        <taxon>eudicotyledons</taxon>
        <taxon>Gunneridae</taxon>
        <taxon>Pentapetalae</taxon>
        <taxon>rosids</taxon>
        <taxon>fabids</taxon>
        <taxon>Fagales</taxon>
        <taxon>Fagaceae</taxon>
        <taxon>Fagus</taxon>
    </lineage>
</organism>
<dbReference type="EMBL" id="OIVN01005885">
    <property type="protein sequence ID" value="SPD24358.1"/>
    <property type="molecule type" value="Genomic_DNA"/>
</dbReference>
<name>A0A2N9IIT8_FAGSY</name>
<dbReference type="InterPro" id="IPR016130">
    <property type="entry name" value="Tyr_Pase_AS"/>
</dbReference>
<dbReference type="PROSITE" id="PS00383">
    <property type="entry name" value="TYR_PHOSPHATASE_1"/>
    <property type="match status" value="1"/>
</dbReference>
<sequence length="156" mass="17921">MRETSVFCISKIKALPRALWLIAYFSQRTRIPPSQLICEDTNIGSIFEEASDFIDHVEGGRVLVHCFEGKSRSATLVAYLMLRKNAFKEAWKTLRVHGRAQPPLLRMLDLDRKLHGKVSMDWQQRMNKLANFLQHEVVKTHEVVIRGCGSMNGIKI</sequence>